<dbReference type="Pfam" id="PF00892">
    <property type="entry name" value="EamA"/>
    <property type="match status" value="2"/>
</dbReference>
<feature type="transmembrane region" description="Helical" evidence="6">
    <location>
        <begin position="259"/>
        <end position="275"/>
    </location>
</feature>
<evidence type="ECO:0000256" key="4">
    <source>
        <dbReference type="ARBA" id="ARBA00022989"/>
    </source>
</evidence>
<evidence type="ECO:0000256" key="2">
    <source>
        <dbReference type="ARBA" id="ARBA00007362"/>
    </source>
</evidence>
<evidence type="ECO:0000313" key="9">
    <source>
        <dbReference type="Proteomes" id="UP000186323"/>
    </source>
</evidence>
<dbReference type="EMBL" id="LT630450">
    <property type="protein sequence ID" value="SFV73194.1"/>
    <property type="molecule type" value="Genomic_DNA"/>
</dbReference>
<dbReference type="Proteomes" id="UP000186323">
    <property type="component" value="Chromosome I"/>
</dbReference>
<keyword evidence="4 6" id="KW-1133">Transmembrane helix</keyword>
<reference evidence="9" key="1">
    <citation type="submission" date="2016-10" db="EMBL/GenBank/DDBJ databases">
        <authorList>
            <person name="Wegmann U."/>
        </authorList>
    </citation>
    <scope>NUCLEOTIDE SEQUENCE [LARGE SCALE GENOMIC DNA]</scope>
</reference>
<keyword evidence="9" id="KW-1185">Reference proteome</keyword>
<accession>A0A1K1LES5</accession>
<feature type="transmembrane region" description="Helical" evidence="6">
    <location>
        <begin position="7"/>
        <end position="28"/>
    </location>
</feature>
<proteinExistence type="inferred from homology"/>
<dbReference type="OrthoDB" id="9812547at2"/>
<evidence type="ECO:0000259" key="7">
    <source>
        <dbReference type="Pfam" id="PF00892"/>
    </source>
</evidence>
<feature type="transmembrane region" description="Helical" evidence="6">
    <location>
        <begin position="281"/>
        <end position="299"/>
    </location>
</feature>
<evidence type="ECO:0000313" key="8">
    <source>
        <dbReference type="EMBL" id="SFV73194.1"/>
    </source>
</evidence>
<gene>
    <name evidence="8" type="ORF">DESPIGER_1348</name>
</gene>
<dbReference type="SUPFAM" id="SSF103481">
    <property type="entry name" value="Multidrug resistance efflux transporter EmrE"/>
    <property type="match status" value="2"/>
</dbReference>
<protein>
    <submittedName>
        <fullName evidence="8">Permease of the drug/metabolite transporter (DMT) superfamily</fullName>
    </submittedName>
</protein>
<dbReference type="Gene3D" id="1.10.3730.20">
    <property type="match status" value="1"/>
</dbReference>
<evidence type="ECO:0000256" key="5">
    <source>
        <dbReference type="ARBA" id="ARBA00023136"/>
    </source>
</evidence>
<feature type="transmembrane region" description="Helical" evidence="6">
    <location>
        <begin position="155"/>
        <end position="176"/>
    </location>
</feature>
<dbReference type="KEGG" id="dpg:DESPIGER_1348"/>
<organism evidence="8 9">
    <name type="scientific">Desulfovibrio piger</name>
    <dbReference type="NCBI Taxonomy" id="901"/>
    <lineage>
        <taxon>Bacteria</taxon>
        <taxon>Pseudomonadati</taxon>
        <taxon>Thermodesulfobacteriota</taxon>
        <taxon>Desulfovibrionia</taxon>
        <taxon>Desulfovibrionales</taxon>
        <taxon>Desulfovibrionaceae</taxon>
        <taxon>Desulfovibrio</taxon>
    </lineage>
</organism>
<dbReference type="RefSeq" id="WP_072334632.1">
    <property type="nucleotide sequence ID" value="NZ_CALJDE010000020.1"/>
</dbReference>
<dbReference type="AlphaFoldDB" id="A0A1K1LES5"/>
<comment type="subcellular location">
    <subcellularLocation>
        <location evidence="1">Membrane</location>
        <topology evidence="1">Multi-pass membrane protein</topology>
    </subcellularLocation>
</comment>
<keyword evidence="3 6" id="KW-0812">Transmembrane</keyword>
<evidence type="ECO:0000256" key="6">
    <source>
        <dbReference type="SAM" id="Phobius"/>
    </source>
</evidence>
<dbReference type="PANTHER" id="PTHR32322">
    <property type="entry name" value="INNER MEMBRANE TRANSPORTER"/>
    <property type="match status" value="1"/>
</dbReference>
<comment type="similarity">
    <text evidence="2">Belongs to the EamA transporter family.</text>
</comment>
<evidence type="ECO:0000256" key="3">
    <source>
        <dbReference type="ARBA" id="ARBA00022692"/>
    </source>
</evidence>
<sequence length="304" mass="33499">MPISQKSLHVMLHLFLVYISWGSTYIGYKFSLGVAGPFMVGGSRMVLGGILLALVLMLSGRWRRPAKKDWIHAAWMGVFMVLMASGFLAKGQESVASSTAAVITGSTPITMLVAGWLFAHEPRPSPMQWTGLCTGTCGLILLACSQQNVGGVQQSSISGMIWVFTATLGWVAGTLLTRRFPFRTRLSSLQSCALLLFVGGLECLVVAFLDGEQHAMHYENIRWPVIVAFAWMCTGGSVIAYACYFWLLEHVPIATAVSYEYVVPVIGIFLGWLLGGEMLTWRMLLACSMTVGSVFFIMWHRERH</sequence>
<feature type="domain" description="EamA" evidence="7">
    <location>
        <begin position="12"/>
        <end position="142"/>
    </location>
</feature>
<feature type="transmembrane region" description="Helical" evidence="6">
    <location>
        <begin position="70"/>
        <end position="89"/>
    </location>
</feature>
<evidence type="ECO:0000256" key="1">
    <source>
        <dbReference type="ARBA" id="ARBA00004141"/>
    </source>
</evidence>
<dbReference type="InterPro" id="IPR037185">
    <property type="entry name" value="EmrE-like"/>
</dbReference>
<feature type="transmembrane region" description="Helical" evidence="6">
    <location>
        <begin position="188"/>
        <end position="209"/>
    </location>
</feature>
<feature type="transmembrane region" description="Helical" evidence="6">
    <location>
        <begin position="95"/>
        <end position="117"/>
    </location>
</feature>
<feature type="transmembrane region" description="Helical" evidence="6">
    <location>
        <begin position="34"/>
        <end position="58"/>
    </location>
</feature>
<feature type="domain" description="EamA" evidence="7">
    <location>
        <begin position="158"/>
        <end position="298"/>
    </location>
</feature>
<dbReference type="InterPro" id="IPR050638">
    <property type="entry name" value="AA-Vitamin_Transporters"/>
</dbReference>
<keyword evidence="5 6" id="KW-0472">Membrane</keyword>
<feature type="transmembrane region" description="Helical" evidence="6">
    <location>
        <begin position="221"/>
        <end position="247"/>
    </location>
</feature>
<dbReference type="InterPro" id="IPR000620">
    <property type="entry name" value="EamA_dom"/>
</dbReference>
<feature type="transmembrane region" description="Helical" evidence="6">
    <location>
        <begin position="129"/>
        <end position="149"/>
    </location>
</feature>
<name>A0A1K1LES5_9BACT</name>
<dbReference type="PANTHER" id="PTHR32322:SF2">
    <property type="entry name" value="EAMA DOMAIN-CONTAINING PROTEIN"/>
    <property type="match status" value="1"/>
</dbReference>
<dbReference type="GO" id="GO:0016020">
    <property type="term" value="C:membrane"/>
    <property type="evidence" value="ECO:0007669"/>
    <property type="project" value="UniProtKB-SubCell"/>
</dbReference>